<reference evidence="2" key="1">
    <citation type="submission" date="2016-04" db="EMBL/GenBank/DDBJ databases">
        <authorList>
            <person name="Guldener U."/>
            <person name="Guldener U."/>
        </authorList>
    </citation>
    <scope>NUCLEOTIDE SEQUENCE [LARGE SCALE GENOMIC DNA]</scope>
    <source>
        <strain evidence="2">UB2112</strain>
    </source>
</reference>
<accession>A0A1K0HBP0</accession>
<sequence length="107" mass="11761">MCYKKLPLVQNRMNVHEEATGGLEEKVSIIEGKDKTAGKVSRVRSGSELSQEGDQAQEHAVGYHTGGCAHDHMELATRETTWMGSRTIRVITRSGGHQIGVRRMVTG</sequence>
<gene>
    <name evidence="1" type="ORF">UBRO_20178</name>
</gene>
<evidence type="ECO:0000313" key="2">
    <source>
        <dbReference type="Proteomes" id="UP000179920"/>
    </source>
</evidence>
<proteinExistence type="predicted"/>
<dbReference type="AlphaFoldDB" id="A0A1K0HBP0"/>
<dbReference type="Proteomes" id="UP000179920">
    <property type="component" value="Chromosome XIX"/>
</dbReference>
<dbReference type="EMBL" id="LT558135">
    <property type="protein sequence ID" value="SAM85779.1"/>
    <property type="molecule type" value="Genomic_DNA"/>
</dbReference>
<evidence type="ECO:0000313" key="1">
    <source>
        <dbReference type="EMBL" id="SAM85779.1"/>
    </source>
</evidence>
<protein>
    <submittedName>
        <fullName evidence="1">Uncharacterized protein</fullName>
    </submittedName>
</protein>
<name>A0A1K0HBP0_9BASI</name>
<organism evidence="1 2">
    <name type="scientific">Ustilago bromivora</name>
    <dbReference type="NCBI Taxonomy" id="307758"/>
    <lineage>
        <taxon>Eukaryota</taxon>
        <taxon>Fungi</taxon>
        <taxon>Dikarya</taxon>
        <taxon>Basidiomycota</taxon>
        <taxon>Ustilaginomycotina</taxon>
        <taxon>Ustilaginomycetes</taxon>
        <taxon>Ustilaginales</taxon>
        <taxon>Ustilaginaceae</taxon>
        <taxon>Ustilago</taxon>
    </lineage>
</organism>